<reference evidence="5" key="1">
    <citation type="submission" date="2021-05" db="EMBL/GenBank/DDBJ databases">
        <authorList>
            <person name="Stam R."/>
        </authorList>
    </citation>
    <scope>NUCLEOTIDE SEQUENCE</scope>
    <source>
        <strain evidence="5">CS162</strain>
    </source>
</reference>
<protein>
    <recommendedName>
        <fullName evidence="4">Glycosyl transferase family 25 domain-containing protein</fullName>
    </recommendedName>
</protein>
<dbReference type="PANTHER" id="PTHR10730">
    <property type="entry name" value="PROCOLLAGEN-LYSINE,2-OXOGLUTARATE 5-DIOXYGENASE/GLYCOSYLTRANSFERASE 25 FAMILY MEMBER"/>
    <property type="match status" value="1"/>
</dbReference>
<evidence type="ECO:0000256" key="3">
    <source>
        <dbReference type="ARBA" id="ARBA00022679"/>
    </source>
</evidence>
<keyword evidence="3" id="KW-0808">Transferase</keyword>
<dbReference type="GO" id="GO:0016740">
    <property type="term" value="F:transferase activity"/>
    <property type="evidence" value="ECO:0007669"/>
    <property type="project" value="UniProtKB-KW"/>
</dbReference>
<dbReference type="PANTHER" id="PTHR10730:SF53">
    <property type="entry name" value="GLYCOSYLTRANSFERASE 25 FAMILY MEMBER"/>
    <property type="match status" value="1"/>
</dbReference>
<dbReference type="AlphaFoldDB" id="A0A8J2I5K1"/>
<keyword evidence="2" id="KW-0328">Glycosyltransferase</keyword>
<comment type="caution">
    <text evidence="5">The sequence shown here is derived from an EMBL/GenBank/DDBJ whole genome shotgun (WGS) entry which is preliminary data.</text>
</comment>
<dbReference type="InterPro" id="IPR050757">
    <property type="entry name" value="Collagen_mod_GT25"/>
</dbReference>
<dbReference type="RefSeq" id="XP_043168288.1">
    <property type="nucleotide sequence ID" value="XM_043312353.1"/>
</dbReference>
<proteinExistence type="inferred from homology"/>
<evidence type="ECO:0000256" key="2">
    <source>
        <dbReference type="ARBA" id="ARBA00022676"/>
    </source>
</evidence>
<organism evidence="5 6">
    <name type="scientific">Alternaria atra</name>
    <dbReference type="NCBI Taxonomy" id="119953"/>
    <lineage>
        <taxon>Eukaryota</taxon>
        <taxon>Fungi</taxon>
        <taxon>Dikarya</taxon>
        <taxon>Ascomycota</taxon>
        <taxon>Pezizomycotina</taxon>
        <taxon>Dothideomycetes</taxon>
        <taxon>Pleosporomycetidae</taxon>
        <taxon>Pleosporales</taxon>
        <taxon>Pleosporineae</taxon>
        <taxon>Pleosporaceae</taxon>
        <taxon>Alternaria</taxon>
        <taxon>Alternaria sect. Ulocladioides</taxon>
    </lineage>
</organism>
<sequence>MSPKSSASFEVAKRRSLWNSAPRLLTTCVFFGALWLWFNIGTSEVPLPPDSFAYIQTESLRDILNTTLGFEKILVLNLPFRTDRRDAMSLSAAVSNVKIEFVEGVTGESINEKAYPPPEENRKHSAGIRGSWRTHMNALQRIVDQNLTTALVFEDDVDWDIRIRQNLQRFALASRFLSGNHDTSNLQGKIQTHANTETEDTAFKIIDTSNLPKTLTSLPLSSVPFHSSTPQTSPYGDPTKWDILWLGHCGTGMPRPVPNHQLHRRSDTTTTTILTHPNDLSVPSPQHLKAHPFQSDPDALGTTFSPHTRIYHHATGGTLCTVGYAVSQRGARRLLHQFGVSGWNGIFDSELGRWCAGDDPDMGRQAPQHSHAARSGGGVGINGDERVCVTVQPPIFAHHHPNNGESDIGGLGGGYAKRYETKYLRYSVRMNLGALVGRVGGEGKAEGLVDQWPDGEE</sequence>
<dbReference type="OrthoDB" id="47375at2759"/>
<name>A0A8J2I5K1_9PLEO</name>
<dbReference type="CDD" id="cd06532">
    <property type="entry name" value="Glyco_transf_25"/>
    <property type="match status" value="1"/>
</dbReference>
<evidence type="ECO:0000313" key="6">
    <source>
        <dbReference type="Proteomes" id="UP000676310"/>
    </source>
</evidence>
<comment type="similarity">
    <text evidence="1">Belongs to the glycosyltransferase 25 family.</text>
</comment>
<accession>A0A8J2I5K1</accession>
<keyword evidence="6" id="KW-1185">Reference proteome</keyword>
<feature type="domain" description="Glycosyl transferase family 25" evidence="4">
    <location>
        <begin position="71"/>
        <end position="175"/>
    </location>
</feature>
<dbReference type="Pfam" id="PF01755">
    <property type="entry name" value="Glyco_transf_25"/>
    <property type="match status" value="1"/>
</dbReference>
<dbReference type="Proteomes" id="UP000676310">
    <property type="component" value="Unassembled WGS sequence"/>
</dbReference>
<gene>
    <name evidence="5" type="ORF">ALTATR162_LOCUS4738</name>
</gene>
<dbReference type="GeneID" id="67016438"/>
<evidence type="ECO:0000313" key="5">
    <source>
        <dbReference type="EMBL" id="CAG5156945.1"/>
    </source>
</evidence>
<evidence type="ECO:0000256" key="1">
    <source>
        <dbReference type="ARBA" id="ARBA00006721"/>
    </source>
</evidence>
<evidence type="ECO:0000259" key="4">
    <source>
        <dbReference type="Pfam" id="PF01755"/>
    </source>
</evidence>
<dbReference type="EMBL" id="CAJRGZ010000017">
    <property type="protein sequence ID" value="CAG5156945.1"/>
    <property type="molecule type" value="Genomic_DNA"/>
</dbReference>
<dbReference type="InterPro" id="IPR002654">
    <property type="entry name" value="Glyco_trans_25"/>
</dbReference>